<dbReference type="InterPro" id="IPR001245">
    <property type="entry name" value="Ser-Thr/Tyr_kinase_cat_dom"/>
</dbReference>
<feature type="region of interest" description="Disordered" evidence="3">
    <location>
        <begin position="480"/>
        <end position="500"/>
    </location>
</feature>
<feature type="chain" id="PRO_5017280390" description="Protein kinase domain-containing protein" evidence="5">
    <location>
        <begin position="34"/>
        <end position="1069"/>
    </location>
</feature>
<feature type="transmembrane region" description="Helical" evidence="4">
    <location>
        <begin position="444"/>
        <end position="469"/>
    </location>
</feature>
<keyword evidence="8" id="KW-1185">Reference proteome</keyword>
<evidence type="ECO:0000256" key="1">
    <source>
        <dbReference type="ARBA" id="ARBA00022741"/>
    </source>
</evidence>
<dbReference type="PANTHER" id="PTHR47989">
    <property type="entry name" value="OS01G0750732 PROTEIN"/>
    <property type="match status" value="1"/>
</dbReference>
<dbReference type="InterPro" id="IPR008271">
    <property type="entry name" value="Ser/Thr_kinase_AS"/>
</dbReference>
<dbReference type="PANTHER" id="PTHR47989:SF65">
    <property type="entry name" value="PROTEIN KINASE DOMAIN-CONTAINING PROTEIN"/>
    <property type="match status" value="1"/>
</dbReference>
<dbReference type="GO" id="GO:0005524">
    <property type="term" value="F:ATP binding"/>
    <property type="evidence" value="ECO:0007669"/>
    <property type="project" value="UniProtKB-KW"/>
</dbReference>
<dbReference type="InterPro" id="IPR000719">
    <property type="entry name" value="Prot_kinase_dom"/>
</dbReference>
<feature type="region of interest" description="Disordered" evidence="3">
    <location>
        <begin position="721"/>
        <end position="743"/>
    </location>
</feature>
<dbReference type="GO" id="GO:0004672">
    <property type="term" value="F:protein kinase activity"/>
    <property type="evidence" value="ECO:0007669"/>
    <property type="project" value="InterPro"/>
</dbReference>
<dbReference type="Gene3D" id="3.30.200.20">
    <property type="entry name" value="Phosphorylase Kinase, domain 1"/>
    <property type="match status" value="1"/>
</dbReference>
<evidence type="ECO:0000259" key="6">
    <source>
        <dbReference type="PROSITE" id="PS50011"/>
    </source>
</evidence>
<name>A0A388LT67_CHABU</name>
<keyword evidence="1" id="KW-0547">Nucleotide-binding</keyword>
<evidence type="ECO:0000256" key="2">
    <source>
        <dbReference type="ARBA" id="ARBA00022840"/>
    </source>
</evidence>
<feature type="signal peptide" evidence="5">
    <location>
        <begin position="1"/>
        <end position="33"/>
    </location>
</feature>
<feature type="domain" description="Protein kinase" evidence="6">
    <location>
        <begin position="545"/>
        <end position="853"/>
    </location>
</feature>
<dbReference type="PROSITE" id="PS00108">
    <property type="entry name" value="PROTEIN_KINASE_ST"/>
    <property type="match status" value="1"/>
</dbReference>
<keyword evidence="2" id="KW-0067">ATP-binding</keyword>
<dbReference type="Gene3D" id="1.10.510.10">
    <property type="entry name" value="Transferase(Phosphotransferase) domain 1"/>
    <property type="match status" value="1"/>
</dbReference>
<keyword evidence="4" id="KW-0472">Membrane</keyword>
<evidence type="ECO:0000256" key="3">
    <source>
        <dbReference type="SAM" id="MobiDB-lite"/>
    </source>
</evidence>
<keyword evidence="5" id="KW-0732">Signal</keyword>
<feature type="compositionally biased region" description="Polar residues" evidence="3">
    <location>
        <begin position="731"/>
        <end position="741"/>
    </location>
</feature>
<dbReference type="OrthoDB" id="1923451at2759"/>
<dbReference type="EMBL" id="BFEA01000518">
    <property type="protein sequence ID" value="GBG85433.1"/>
    <property type="molecule type" value="Genomic_DNA"/>
</dbReference>
<reference evidence="7 8" key="1">
    <citation type="journal article" date="2018" name="Cell">
        <title>The Chara Genome: Secondary Complexity and Implications for Plant Terrestrialization.</title>
        <authorList>
            <person name="Nishiyama T."/>
            <person name="Sakayama H."/>
            <person name="Vries J.D."/>
            <person name="Buschmann H."/>
            <person name="Saint-Marcoux D."/>
            <person name="Ullrich K.K."/>
            <person name="Haas F.B."/>
            <person name="Vanderstraeten L."/>
            <person name="Becker D."/>
            <person name="Lang D."/>
            <person name="Vosolsobe S."/>
            <person name="Rombauts S."/>
            <person name="Wilhelmsson P.K.I."/>
            <person name="Janitza P."/>
            <person name="Kern R."/>
            <person name="Heyl A."/>
            <person name="Rumpler F."/>
            <person name="Villalobos L.I.A.C."/>
            <person name="Clay J.M."/>
            <person name="Skokan R."/>
            <person name="Toyoda A."/>
            <person name="Suzuki Y."/>
            <person name="Kagoshima H."/>
            <person name="Schijlen E."/>
            <person name="Tajeshwar N."/>
            <person name="Catarino B."/>
            <person name="Hetherington A.J."/>
            <person name="Saltykova A."/>
            <person name="Bonnot C."/>
            <person name="Breuninger H."/>
            <person name="Symeonidi A."/>
            <person name="Radhakrishnan G.V."/>
            <person name="Van Nieuwerburgh F."/>
            <person name="Deforce D."/>
            <person name="Chang C."/>
            <person name="Karol K.G."/>
            <person name="Hedrich R."/>
            <person name="Ulvskov P."/>
            <person name="Glockner G."/>
            <person name="Delwiche C.F."/>
            <person name="Petrasek J."/>
            <person name="Van de Peer Y."/>
            <person name="Friml J."/>
            <person name="Beilby M."/>
            <person name="Dolan L."/>
            <person name="Kohara Y."/>
            <person name="Sugano S."/>
            <person name="Fujiyama A."/>
            <person name="Delaux P.-M."/>
            <person name="Quint M."/>
            <person name="TheiBen G."/>
            <person name="Hagemann M."/>
            <person name="Harholt J."/>
            <person name="Dunand C."/>
            <person name="Zachgo S."/>
            <person name="Langdale J."/>
            <person name="Maumus F."/>
            <person name="Straeten D.V.D."/>
            <person name="Gould S.B."/>
            <person name="Rensing S.A."/>
        </authorList>
    </citation>
    <scope>NUCLEOTIDE SEQUENCE [LARGE SCALE GENOMIC DNA]</scope>
    <source>
        <strain evidence="7 8">S276</strain>
    </source>
</reference>
<dbReference type="Pfam" id="PF07714">
    <property type="entry name" value="PK_Tyr_Ser-Thr"/>
    <property type="match status" value="1"/>
</dbReference>
<evidence type="ECO:0000256" key="4">
    <source>
        <dbReference type="SAM" id="Phobius"/>
    </source>
</evidence>
<accession>A0A388LT67</accession>
<dbReference type="InterPro" id="IPR011042">
    <property type="entry name" value="6-blade_b-propeller_TolB-like"/>
</dbReference>
<protein>
    <recommendedName>
        <fullName evidence="6">Protein kinase domain-containing protein</fullName>
    </recommendedName>
</protein>
<evidence type="ECO:0000313" key="7">
    <source>
        <dbReference type="EMBL" id="GBG85433.1"/>
    </source>
</evidence>
<sequence length="1069" mass="118100">MVSVCHYRLLAYCHRNNVTLLLHILLLFRSTSSTLLDTATGPNNDRHLQLMPRNQSEQQGYQASRLLNRTSDYQGLSLMYDGNFLQYLGNVLENRPDRFSLIQPSMIYAIAVSSDGKSVYYSENTNLKGNRDGLVRGCVVRKAQWTETGKGGAYIISDVAGPWVKDLFYRNYTPRDANIGTDVSSLLLLSDQELLASRKYNNRVSKFNISSRTEVDYWNMTLPLGIVKPLSGDFFYVSTQDRINRVDTTVLSNWSNAIQTIAGPTTDGPPVPATLDATDGLNAKFRDPTMAPQSITRDGEYLYVVEYWSKSVREVHTPTGATRTIGGGSNVTLEFGIPAVFNDSSACIVTKDGCNLFVAGNGRLYWAPLVSVGGDIREINIVAELERHQGQRVGNLMDLFLLDDRNHLFVGSRDGRIFQFQLNATALHNCSGLQATQRNNNNHLILIIGLCVGFAVLGLCGGGLALGMVTVSQRRRLQRSAMSSTSKNYPSSTQDMARGNLSSFSSKTVGTTGSSMHAPKLSPPLAPLSSLIEFSLSTLESAIREGSCVTAGKGGYGHVYRASLVVAEEKIEVAIKVMAGEFSEMKLGQFRAEVMTLGGVRHRNLCKLLGYCTEGDSFMLVYPYISGGSLHSYLHPEHPRTRDRLFRTSEESFVDGKLPLRWTERMSIAKQIAACLRYLHQDTERPIVHRDVKSSNVLIQGRGKKLRAYLSDFGLAKPGRADRDEGDVMTGHTTLPTQTRAGTPGYMPPEYVYESKLTMSSDVFAYGVVLIELLTGLPAVLRPRKGDSVPLYSWARQWEDIDLLFDNDLKTLITPEERVMAVGILELAFRCTDDSASKRPTMHEVFQQLNVIMKGVQIDSISSDEEDSTITVTREDNTAVMAELAALFSGSVRAGQEIDRGAVSVASWVKVTMERMMEVICGLEEGPNPQLEDFIDAKKRDDLLNQCYDIFEKGCEIMLVQQNGGALPVRMATKGQLFNKIPSTTSTTPTTMVAAVPMLIVATSNSTEKLGIHATTAQPTTIIIPTTTAMVTATTLQTPLISAYHSYLTWHRGTWRSYGYSYTNSDQLQ</sequence>
<dbReference type="Proteomes" id="UP000265515">
    <property type="component" value="Unassembled WGS sequence"/>
</dbReference>
<dbReference type="SMART" id="SM00220">
    <property type="entry name" value="S_TKc"/>
    <property type="match status" value="1"/>
</dbReference>
<comment type="caution">
    <text evidence="7">The sequence shown here is derived from an EMBL/GenBank/DDBJ whole genome shotgun (WGS) entry which is preliminary data.</text>
</comment>
<gene>
    <name evidence="7" type="ORF">CBR_g40075</name>
</gene>
<dbReference type="SUPFAM" id="SSF50969">
    <property type="entry name" value="YVTN repeat-like/Quinoprotein amine dehydrogenase"/>
    <property type="match status" value="1"/>
</dbReference>
<dbReference type="Gramene" id="GBG85433">
    <property type="protein sequence ID" value="GBG85433"/>
    <property type="gene ID" value="CBR_g40075"/>
</dbReference>
<organism evidence="7 8">
    <name type="scientific">Chara braunii</name>
    <name type="common">Braun's stonewort</name>
    <dbReference type="NCBI Taxonomy" id="69332"/>
    <lineage>
        <taxon>Eukaryota</taxon>
        <taxon>Viridiplantae</taxon>
        <taxon>Streptophyta</taxon>
        <taxon>Charophyceae</taxon>
        <taxon>Charales</taxon>
        <taxon>Characeae</taxon>
        <taxon>Chara</taxon>
    </lineage>
</organism>
<keyword evidence="4" id="KW-1133">Transmembrane helix</keyword>
<evidence type="ECO:0000256" key="5">
    <source>
        <dbReference type="SAM" id="SignalP"/>
    </source>
</evidence>
<dbReference type="Gene3D" id="2.120.10.30">
    <property type="entry name" value="TolB, C-terminal domain"/>
    <property type="match status" value="1"/>
</dbReference>
<dbReference type="AlphaFoldDB" id="A0A388LT67"/>
<dbReference type="PROSITE" id="PS50011">
    <property type="entry name" value="PROTEIN_KINASE_DOM"/>
    <property type="match status" value="1"/>
</dbReference>
<keyword evidence="4" id="KW-0812">Transmembrane</keyword>
<dbReference type="InterPro" id="IPR011009">
    <property type="entry name" value="Kinase-like_dom_sf"/>
</dbReference>
<dbReference type="SUPFAM" id="SSF56112">
    <property type="entry name" value="Protein kinase-like (PK-like)"/>
    <property type="match status" value="1"/>
</dbReference>
<dbReference type="InterPro" id="IPR011044">
    <property type="entry name" value="Quino_amine_DH_bsu"/>
</dbReference>
<evidence type="ECO:0000313" key="8">
    <source>
        <dbReference type="Proteomes" id="UP000265515"/>
    </source>
</evidence>
<proteinExistence type="predicted"/>